<reference evidence="2" key="1">
    <citation type="journal article" date="2019" name="Int. J. Syst. Evol. Microbiol.">
        <title>The Global Catalogue of Microorganisms (GCM) 10K type strain sequencing project: providing services to taxonomists for standard genome sequencing and annotation.</title>
        <authorList>
            <consortium name="The Broad Institute Genomics Platform"/>
            <consortium name="The Broad Institute Genome Sequencing Center for Infectious Disease"/>
            <person name="Wu L."/>
            <person name="Ma J."/>
        </authorList>
    </citation>
    <scope>NUCLEOTIDE SEQUENCE [LARGE SCALE GENOMIC DNA]</scope>
    <source>
        <strain evidence="2">CGMCC 4.7241</strain>
    </source>
</reference>
<dbReference type="EMBL" id="JBHRZH010000055">
    <property type="protein sequence ID" value="MFC3766523.1"/>
    <property type="molecule type" value="Genomic_DNA"/>
</dbReference>
<dbReference type="Proteomes" id="UP001595699">
    <property type="component" value="Unassembled WGS sequence"/>
</dbReference>
<organism evidence="1 2">
    <name type="scientific">Tenggerimyces flavus</name>
    <dbReference type="NCBI Taxonomy" id="1708749"/>
    <lineage>
        <taxon>Bacteria</taxon>
        <taxon>Bacillati</taxon>
        <taxon>Actinomycetota</taxon>
        <taxon>Actinomycetes</taxon>
        <taxon>Propionibacteriales</taxon>
        <taxon>Nocardioidaceae</taxon>
        <taxon>Tenggerimyces</taxon>
    </lineage>
</organism>
<sequence length="43" mass="4597">MAQNHKFEQIVPTAAASSEWTGAIVGIMRCGIALPFSTCWAVC</sequence>
<accession>A0ABV7YR07</accession>
<gene>
    <name evidence="1" type="ORF">ACFOUW_37245</name>
</gene>
<dbReference type="RefSeq" id="WP_275577213.1">
    <property type="nucleotide sequence ID" value="NZ_JAFBCM010000001.1"/>
</dbReference>
<protein>
    <submittedName>
        <fullName evidence="1">Uncharacterized protein</fullName>
    </submittedName>
</protein>
<evidence type="ECO:0000313" key="2">
    <source>
        <dbReference type="Proteomes" id="UP001595699"/>
    </source>
</evidence>
<name>A0ABV7YR07_9ACTN</name>
<comment type="caution">
    <text evidence="1">The sequence shown here is derived from an EMBL/GenBank/DDBJ whole genome shotgun (WGS) entry which is preliminary data.</text>
</comment>
<evidence type="ECO:0000313" key="1">
    <source>
        <dbReference type="EMBL" id="MFC3766523.1"/>
    </source>
</evidence>
<proteinExistence type="predicted"/>
<keyword evidence="2" id="KW-1185">Reference proteome</keyword>